<dbReference type="RefSeq" id="WP_235879444.1">
    <property type="nucleotide sequence ID" value="NZ_BORC01000004.1"/>
</dbReference>
<evidence type="ECO:0000259" key="1">
    <source>
        <dbReference type="Pfam" id="PF08241"/>
    </source>
</evidence>
<dbReference type="SUPFAM" id="SSF53335">
    <property type="entry name" value="S-adenosyl-L-methionine-dependent methyltransferases"/>
    <property type="match status" value="1"/>
</dbReference>
<dbReference type="GO" id="GO:0008757">
    <property type="term" value="F:S-adenosylmethionine-dependent methyltransferase activity"/>
    <property type="evidence" value="ECO:0007669"/>
    <property type="project" value="InterPro"/>
</dbReference>
<evidence type="ECO:0000313" key="3">
    <source>
        <dbReference type="Proteomes" id="UP000682111"/>
    </source>
</evidence>
<keyword evidence="3" id="KW-1185">Reference proteome</keyword>
<dbReference type="Proteomes" id="UP000682111">
    <property type="component" value="Unassembled WGS sequence"/>
</dbReference>
<name>A0A919WIQ5_9BACI</name>
<sequence>MVKSIFGKNAEKYVTSTSHAQGDDLPLITEWLNPKDDSVVLDVATGGGHVARTLAAKVSAVFATDLTKEMLTNTAAHLKAQFKNIHYVVADAESMPFLDNTFDAVTCRIAPHHFPNPNDFISEVYRVLKPGGKFLLIDNIAPADSEKGTFMNQVEKLRDASHVRCLSILEWRMLFQAHGLDEVRSEQRKKKFLFSDWVARTTENQQQRNDVEQLLLNAPEEFKEYFLIQISAGKVQSHQIDQWMALCVKR</sequence>
<reference evidence="2" key="1">
    <citation type="submission" date="2021-03" db="EMBL/GenBank/DDBJ databases">
        <title>Antimicrobial resistance genes in bacteria isolated from Japanese honey, and their potential for conferring macrolide and lincosamide resistance in the American foulbrood pathogen Paenibacillus larvae.</title>
        <authorList>
            <person name="Okamoto M."/>
            <person name="Kumagai M."/>
            <person name="Kanamori H."/>
            <person name="Takamatsu D."/>
        </authorList>
    </citation>
    <scope>NUCLEOTIDE SEQUENCE</scope>
    <source>
        <strain evidence="2">J27TS8</strain>
    </source>
</reference>
<dbReference type="Pfam" id="PF08241">
    <property type="entry name" value="Methyltransf_11"/>
    <property type="match status" value="1"/>
</dbReference>
<proteinExistence type="predicted"/>
<comment type="caution">
    <text evidence="2">The sequence shown here is derived from an EMBL/GenBank/DDBJ whole genome shotgun (WGS) entry which is preliminary data.</text>
</comment>
<dbReference type="EMBL" id="BORC01000004">
    <property type="protein sequence ID" value="GIN62771.1"/>
    <property type="molecule type" value="Genomic_DNA"/>
</dbReference>
<dbReference type="PANTHER" id="PTHR43591">
    <property type="entry name" value="METHYLTRANSFERASE"/>
    <property type="match status" value="1"/>
</dbReference>
<dbReference type="AlphaFoldDB" id="A0A919WIQ5"/>
<dbReference type="InterPro" id="IPR013216">
    <property type="entry name" value="Methyltransf_11"/>
</dbReference>
<accession>A0A919WIQ5</accession>
<keyword evidence="2" id="KW-0808">Transferase</keyword>
<gene>
    <name evidence="2" type="ORF">J27TS8_27640</name>
</gene>
<keyword evidence="2" id="KW-0489">Methyltransferase</keyword>
<dbReference type="PANTHER" id="PTHR43591:SF24">
    <property type="entry name" value="2-METHOXY-6-POLYPRENYL-1,4-BENZOQUINOL METHYLASE, MITOCHONDRIAL"/>
    <property type="match status" value="1"/>
</dbReference>
<organism evidence="2 3">
    <name type="scientific">Robertmurraya siralis</name>
    <dbReference type="NCBI Taxonomy" id="77777"/>
    <lineage>
        <taxon>Bacteria</taxon>
        <taxon>Bacillati</taxon>
        <taxon>Bacillota</taxon>
        <taxon>Bacilli</taxon>
        <taxon>Bacillales</taxon>
        <taxon>Bacillaceae</taxon>
        <taxon>Robertmurraya</taxon>
    </lineage>
</organism>
<dbReference type="Gene3D" id="3.40.50.150">
    <property type="entry name" value="Vaccinia Virus protein VP39"/>
    <property type="match status" value="1"/>
</dbReference>
<protein>
    <submittedName>
        <fullName evidence="2">SAM-dependent methyltransferase</fullName>
    </submittedName>
</protein>
<dbReference type="CDD" id="cd02440">
    <property type="entry name" value="AdoMet_MTases"/>
    <property type="match status" value="1"/>
</dbReference>
<dbReference type="InterPro" id="IPR029063">
    <property type="entry name" value="SAM-dependent_MTases_sf"/>
</dbReference>
<evidence type="ECO:0000313" key="2">
    <source>
        <dbReference type="EMBL" id="GIN62771.1"/>
    </source>
</evidence>
<feature type="domain" description="Methyltransferase type 11" evidence="1">
    <location>
        <begin position="41"/>
        <end position="135"/>
    </location>
</feature>
<dbReference type="GO" id="GO:0032259">
    <property type="term" value="P:methylation"/>
    <property type="evidence" value="ECO:0007669"/>
    <property type="project" value="UniProtKB-KW"/>
</dbReference>